<dbReference type="InterPro" id="IPR054542">
    <property type="entry name" value="Cys_met_metab_PP"/>
</dbReference>
<dbReference type="GO" id="GO:0009086">
    <property type="term" value="P:methionine biosynthetic process"/>
    <property type="evidence" value="ECO:0007669"/>
    <property type="project" value="UniProtKB-ARBA"/>
</dbReference>
<dbReference type="Gene3D" id="3.40.640.10">
    <property type="entry name" value="Type I PLP-dependent aspartate aminotransferase-like (Major domain)"/>
    <property type="match status" value="1"/>
</dbReference>
<comment type="similarity">
    <text evidence="7">Belongs to the trans-sulfuration enzymes family.</text>
</comment>
<dbReference type="InterPro" id="IPR000277">
    <property type="entry name" value="Cys/Met-Metab_PyrdxlP-dep_enz"/>
</dbReference>
<dbReference type="GO" id="GO:0016846">
    <property type="term" value="F:carbon-sulfur lyase activity"/>
    <property type="evidence" value="ECO:0007669"/>
    <property type="project" value="TreeGrafter"/>
</dbReference>
<comment type="pathway">
    <text evidence="3">Amino-acid biosynthesis; L-methionine biosynthesis via de novo pathway; L-cystathionine from O-succinyl-L-homoserine: step 1/1.</text>
</comment>
<dbReference type="Gene3D" id="3.90.1150.10">
    <property type="entry name" value="Aspartate Aminotransferase, domain 1"/>
    <property type="match status" value="1"/>
</dbReference>
<dbReference type="FunFam" id="3.40.640.10:FF:000046">
    <property type="entry name" value="Cystathionine gamma-lyase"/>
    <property type="match status" value="1"/>
</dbReference>
<dbReference type="PROSITE" id="PS00868">
    <property type="entry name" value="CYS_MET_METAB_PP"/>
    <property type="match status" value="1"/>
</dbReference>
<name>A0A7R8WMG6_9CRUS</name>
<dbReference type="CDD" id="cd00614">
    <property type="entry name" value="CGS_like"/>
    <property type="match status" value="1"/>
</dbReference>
<evidence type="ECO:0000256" key="5">
    <source>
        <dbReference type="ARBA" id="ARBA00093261"/>
    </source>
</evidence>
<evidence type="ECO:0000256" key="1">
    <source>
        <dbReference type="ARBA" id="ARBA00001933"/>
    </source>
</evidence>
<comment type="cofactor">
    <cofactor evidence="1 7">
        <name>pyridoxal 5'-phosphate</name>
        <dbReference type="ChEBI" id="CHEBI:597326"/>
    </cofactor>
</comment>
<gene>
    <name evidence="8" type="ORF">CTOB1V02_LOCUS12351</name>
</gene>
<dbReference type="InterPro" id="IPR015422">
    <property type="entry name" value="PyrdxlP-dep_Trfase_small"/>
</dbReference>
<accession>A0A7R8WMG6</accession>
<reference evidence="8" key="1">
    <citation type="submission" date="2020-11" db="EMBL/GenBank/DDBJ databases">
        <authorList>
            <person name="Tran Van P."/>
        </authorList>
    </citation>
    <scope>NUCLEOTIDE SEQUENCE</scope>
</reference>
<dbReference type="InterPro" id="IPR015421">
    <property type="entry name" value="PyrdxlP-dep_Trfase_major"/>
</dbReference>
<dbReference type="GO" id="GO:0005737">
    <property type="term" value="C:cytoplasm"/>
    <property type="evidence" value="ECO:0007669"/>
    <property type="project" value="TreeGrafter"/>
</dbReference>
<evidence type="ECO:0000256" key="3">
    <source>
        <dbReference type="ARBA" id="ARBA00060510"/>
    </source>
</evidence>
<evidence type="ECO:0000256" key="4">
    <source>
        <dbReference type="ARBA" id="ARBA00093222"/>
    </source>
</evidence>
<dbReference type="GO" id="GO:0019344">
    <property type="term" value="P:cysteine biosynthetic process"/>
    <property type="evidence" value="ECO:0007669"/>
    <property type="project" value="UniProtKB-UniPathway"/>
</dbReference>
<evidence type="ECO:0000313" key="8">
    <source>
        <dbReference type="EMBL" id="CAD7234535.1"/>
    </source>
</evidence>
<dbReference type="AlphaFoldDB" id="A0A7R8WMG6"/>
<comment type="catalytic activity">
    <reaction evidence="4">
        <text>O-succinyl-L-homoserine + L-cysteine = L,L-cystathionine + succinate + H(+)</text>
        <dbReference type="Rhea" id="RHEA:20397"/>
        <dbReference type="ChEBI" id="CHEBI:15378"/>
        <dbReference type="ChEBI" id="CHEBI:30031"/>
        <dbReference type="ChEBI" id="CHEBI:35235"/>
        <dbReference type="ChEBI" id="CHEBI:57661"/>
        <dbReference type="ChEBI" id="CHEBI:58161"/>
    </reaction>
</comment>
<dbReference type="OrthoDB" id="6364905at2759"/>
<dbReference type="PIRSF" id="PIRSF001434">
    <property type="entry name" value="CGS"/>
    <property type="match status" value="1"/>
</dbReference>
<dbReference type="PANTHER" id="PTHR11808">
    <property type="entry name" value="TRANS-SULFURATION ENZYME FAMILY MEMBER"/>
    <property type="match status" value="1"/>
</dbReference>
<comment type="catalytic activity">
    <reaction evidence="5">
        <text>O-phospho-L-homoserine + L-cysteine = L,L-cystathionine + phosphate</text>
        <dbReference type="Rhea" id="RHEA:80891"/>
        <dbReference type="ChEBI" id="CHEBI:35235"/>
        <dbReference type="ChEBI" id="CHEBI:43474"/>
        <dbReference type="ChEBI" id="CHEBI:57590"/>
        <dbReference type="ChEBI" id="CHEBI:58161"/>
        <dbReference type="EC" id="2.5.1.160"/>
    </reaction>
</comment>
<dbReference type="GO" id="GO:0019346">
    <property type="term" value="P:transsulfuration"/>
    <property type="evidence" value="ECO:0007669"/>
    <property type="project" value="InterPro"/>
</dbReference>
<dbReference type="InterPro" id="IPR015424">
    <property type="entry name" value="PyrdxlP-dep_Trfase"/>
</dbReference>
<dbReference type="FunFam" id="3.90.1150.10:FF:000033">
    <property type="entry name" value="Cystathionine gamma-synthase"/>
    <property type="match status" value="1"/>
</dbReference>
<evidence type="ECO:0000256" key="2">
    <source>
        <dbReference type="ARBA" id="ARBA00022898"/>
    </source>
</evidence>
<dbReference type="EMBL" id="OB669025">
    <property type="protein sequence ID" value="CAD7234535.1"/>
    <property type="molecule type" value="Genomic_DNA"/>
</dbReference>
<keyword evidence="2 7" id="KW-0663">Pyridoxal phosphate</keyword>
<dbReference type="GO" id="GO:0030170">
    <property type="term" value="F:pyridoxal phosphate binding"/>
    <property type="evidence" value="ECO:0007669"/>
    <property type="project" value="InterPro"/>
</dbReference>
<dbReference type="Pfam" id="PF01053">
    <property type="entry name" value="Cys_Met_Meta_PP"/>
    <property type="match status" value="1"/>
</dbReference>
<sequence length="392" mass="43255">MADKIERFETAAIRTQIERGKEREHSSPIFPTSGYIFHSAEQMEALFKGEEEGNIYSRYSNPNCTEFEDKMKKLERMPFALASASGMASVFSCFMGLLEQGDHILSSRALFGSTIQVLNHFLPKYGIEHTSIDGKNIESWTQALRPNTKMLFIESPSNPGLDLIDLEQAAAFARAHNLIFAIDNCFATPYLQNPSDFGADVVVHSATKFIDGQGRVGGGVVLMQEPYYEPIKYFQRQTGPSLSPFNAWILSKSLETLAVRMDKHCANALELAARLEGHSALNFVKYPFLPSHPDYAIAKKQMKQGGGLITIEVKGGLKSGQAFLNKLQMLSISANLGDTRTIVTHPATSTHSKLSPEEREAVNIGDGLIRISVGLEHIDDITNDIVQALDGI</sequence>
<evidence type="ECO:0000256" key="7">
    <source>
        <dbReference type="RuleBase" id="RU362118"/>
    </source>
</evidence>
<dbReference type="PANTHER" id="PTHR11808:SF80">
    <property type="entry name" value="CYSTATHIONINE GAMMA-LYASE"/>
    <property type="match status" value="1"/>
</dbReference>
<dbReference type="SUPFAM" id="SSF53383">
    <property type="entry name" value="PLP-dependent transferases"/>
    <property type="match status" value="1"/>
</dbReference>
<organism evidence="8">
    <name type="scientific">Cyprideis torosa</name>
    <dbReference type="NCBI Taxonomy" id="163714"/>
    <lineage>
        <taxon>Eukaryota</taxon>
        <taxon>Metazoa</taxon>
        <taxon>Ecdysozoa</taxon>
        <taxon>Arthropoda</taxon>
        <taxon>Crustacea</taxon>
        <taxon>Oligostraca</taxon>
        <taxon>Ostracoda</taxon>
        <taxon>Podocopa</taxon>
        <taxon>Podocopida</taxon>
        <taxon>Cytherocopina</taxon>
        <taxon>Cytheroidea</taxon>
        <taxon>Cytherideidae</taxon>
        <taxon>Cyprideis</taxon>
    </lineage>
</organism>
<dbReference type="EC" id="2.5.1.160" evidence="6"/>
<dbReference type="UniPathway" id="UPA00136">
    <property type="reaction ID" value="UER00202"/>
</dbReference>
<proteinExistence type="inferred from homology"/>
<evidence type="ECO:0000256" key="6">
    <source>
        <dbReference type="ARBA" id="ARBA00093596"/>
    </source>
</evidence>
<protein>
    <recommendedName>
        <fullName evidence="6">plant cystathionine gamma-synthase</fullName>
        <ecNumber evidence="6">2.5.1.160</ecNumber>
    </recommendedName>
</protein>